<keyword evidence="2" id="KW-0282">Flagellum</keyword>
<dbReference type="GO" id="GO:0097588">
    <property type="term" value="P:archaeal or bacterial-type flagellum-dependent cell motility"/>
    <property type="evidence" value="ECO:0007669"/>
    <property type="project" value="InterPro"/>
</dbReference>
<dbReference type="Proteomes" id="UP000694228">
    <property type="component" value="Chromosome"/>
</dbReference>
<dbReference type="Pfam" id="PF01917">
    <property type="entry name" value="Flagellin_arch-type"/>
    <property type="match status" value="1"/>
</dbReference>
<sequence>MASEAISSSIMIIGAVLGAAVLITAILPAIFSAGDTFGTVSSSAEQKLKTDFRIVNTYTDGTVVKVWMKNVGSNRISENDLYKADVFLGIDKEVGTNSYDRYVHSSVGGSKTFSDDLEQAYWTIGETVEVTITLSADSIVDGDVVSFTFTLPNSVRRSVTFSLT</sequence>
<dbReference type="EMBL" id="CP077107">
    <property type="protein sequence ID" value="QXO95934.1"/>
    <property type="molecule type" value="Genomic_DNA"/>
</dbReference>
<feature type="transmembrane region" description="Helical" evidence="1">
    <location>
        <begin position="12"/>
        <end position="31"/>
    </location>
</feature>
<keyword evidence="1" id="KW-0812">Transmembrane</keyword>
<protein>
    <submittedName>
        <fullName evidence="2">Flagellin</fullName>
    </submittedName>
</protein>
<dbReference type="InterPro" id="IPR002774">
    <property type="entry name" value="Flagellin_arc-type"/>
</dbReference>
<name>A0A8F5ZGN0_METHU</name>
<dbReference type="OrthoDB" id="135845at2157"/>
<dbReference type="AlphaFoldDB" id="A0A8F5ZGN0"/>
<evidence type="ECO:0000313" key="3">
    <source>
        <dbReference type="Proteomes" id="UP000694228"/>
    </source>
</evidence>
<keyword evidence="2" id="KW-0966">Cell projection</keyword>
<evidence type="ECO:0000313" key="2">
    <source>
        <dbReference type="EMBL" id="QXO95934.1"/>
    </source>
</evidence>
<organism evidence="2 3">
    <name type="scientific">Methanospirillum hungatei</name>
    <dbReference type="NCBI Taxonomy" id="2203"/>
    <lineage>
        <taxon>Archaea</taxon>
        <taxon>Methanobacteriati</taxon>
        <taxon>Methanobacteriota</taxon>
        <taxon>Stenosarchaea group</taxon>
        <taxon>Methanomicrobia</taxon>
        <taxon>Methanomicrobiales</taxon>
        <taxon>Methanospirillaceae</taxon>
        <taxon>Methanospirillum</taxon>
    </lineage>
</organism>
<keyword evidence="2" id="KW-0969">Cilium</keyword>
<reference evidence="2 3" key="1">
    <citation type="submission" date="2021-06" db="EMBL/GenBank/DDBJ databases">
        <title>Complete genome sequence of the secondary alcohol utilizing methanogen Methanospirillum hungatei strain GP1.</title>
        <authorList>
            <person name="Day L.A."/>
            <person name="Costa K.C."/>
        </authorList>
    </citation>
    <scope>NUCLEOTIDE SEQUENCE [LARGE SCALE GENOMIC DNA]</scope>
    <source>
        <strain evidence="2 3">GP1</strain>
    </source>
</reference>
<accession>A0A8F5ZGN0</accession>
<gene>
    <name evidence="2" type="ORF">KSK55_06005</name>
</gene>
<keyword evidence="1" id="KW-1133">Transmembrane helix</keyword>
<keyword evidence="1" id="KW-0472">Membrane</keyword>
<evidence type="ECO:0000256" key="1">
    <source>
        <dbReference type="SAM" id="Phobius"/>
    </source>
</evidence>
<dbReference type="GO" id="GO:0005198">
    <property type="term" value="F:structural molecule activity"/>
    <property type="evidence" value="ECO:0007669"/>
    <property type="project" value="InterPro"/>
</dbReference>
<proteinExistence type="predicted"/>